<gene>
    <name evidence="3" type="ORF">SAMN04489810_0825</name>
</gene>
<name>A0A1G7VT20_9MICO</name>
<evidence type="ECO:0000313" key="3">
    <source>
        <dbReference type="EMBL" id="SDG62952.1"/>
    </source>
</evidence>
<evidence type="ECO:0000313" key="4">
    <source>
        <dbReference type="Proteomes" id="UP000199009"/>
    </source>
</evidence>
<organism evidence="3 4">
    <name type="scientific">Microbacterium pygmaeum</name>
    <dbReference type="NCBI Taxonomy" id="370764"/>
    <lineage>
        <taxon>Bacteria</taxon>
        <taxon>Bacillati</taxon>
        <taxon>Actinomycetota</taxon>
        <taxon>Actinomycetes</taxon>
        <taxon>Micrococcales</taxon>
        <taxon>Microbacteriaceae</taxon>
        <taxon>Microbacterium</taxon>
    </lineage>
</organism>
<keyword evidence="2" id="KW-1133">Transmembrane helix</keyword>
<keyword evidence="2" id="KW-0472">Membrane</keyword>
<dbReference type="RefSeq" id="WP_091486817.1">
    <property type="nucleotide sequence ID" value="NZ_LT629692.1"/>
</dbReference>
<reference evidence="3 4" key="1">
    <citation type="submission" date="2016-10" db="EMBL/GenBank/DDBJ databases">
        <authorList>
            <person name="de Groot N.N."/>
        </authorList>
    </citation>
    <scope>NUCLEOTIDE SEQUENCE [LARGE SCALE GENOMIC DNA]</scope>
    <source>
        <strain evidence="3 4">DSM 23142</strain>
    </source>
</reference>
<sequence>MMDAATRDELTELRRRAYGPAPDIDADPEALARLTELEDLALPARPEQTSAVPEPEESARAVAVSEPETSRVSGAPVAEVAPVAGVTPVAEVAPVAGSTPVAGSRRRIPPGRWGIAGVVAAGVATLMVAGFLTSGGVASPQAGSALDAAEIHVPVMIMASTGGYVDLSTIESAPDFPIRGAMSWAQPLGEHYGWSLWIGGADAGRRDQSCLLLTDGERTRGRCVSLDARTQGELVVSLPFDRIAPERRPTGMTPDQSVRFTWSENGFVTVVVRAPETL</sequence>
<protein>
    <submittedName>
        <fullName evidence="3">Uncharacterized protein</fullName>
    </submittedName>
</protein>
<accession>A0A1G7VT20</accession>
<keyword evidence="4" id="KW-1185">Reference proteome</keyword>
<proteinExistence type="predicted"/>
<dbReference type="STRING" id="370764.SAMN04489810_0825"/>
<dbReference type="EMBL" id="LT629692">
    <property type="protein sequence ID" value="SDG62952.1"/>
    <property type="molecule type" value="Genomic_DNA"/>
</dbReference>
<feature type="transmembrane region" description="Helical" evidence="2">
    <location>
        <begin position="113"/>
        <end position="132"/>
    </location>
</feature>
<dbReference type="AlphaFoldDB" id="A0A1G7VT20"/>
<feature type="region of interest" description="Disordered" evidence="1">
    <location>
        <begin position="1"/>
        <end position="69"/>
    </location>
</feature>
<feature type="compositionally biased region" description="Basic and acidic residues" evidence="1">
    <location>
        <begin position="1"/>
        <end position="15"/>
    </location>
</feature>
<evidence type="ECO:0000256" key="2">
    <source>
        <dbReference type="SAM" id="Phobius"/>
    </source>
</evidence>
<evidence type="ECO:0000256" key="1">
    <source>
        <dbReference type="SAM" id="MobiDB-lite"/>
    </source>
</evidence>
<dbReference type="Proteomes" id="UP000199009">
    <property type="component" value="Chromosome I"/>
</dbReference>
<keyword evidence="2" id="KW-0812">Transmembrane</keyword>